<accession>A0A2T3FY83</accession>
<evidence type="ECO:0000313" key="2">
    <source>
        <dbReference type="EMBL" id="PST40220.1"/>
    </source>
</evidence>
<evidence type="ECO:0000313" key="3">
    <source>
        <dbReference type="Proteomes" id="UP000241201"/>
    </source>
</evidence>
<feature type="coiled-coil region" evidence="1">
    <location>
        <begin position="30"/>
        <end position="76"/>
    </location>
</feature>
<evidence type="ECO:0000256" key="1">
    <source>
        <dbReference type="SAM" id="Coils"/>
    </source>
</evidence>
<dbReference type="GeneID" id="77470998"/>
<proteinExistence type="predicted"/>
<dbReference type="InterPro" id="IPR023378">
    <property type="entry name" value="YheA/YmcA-like_dom_sf"/>
</dbReference>
<dbReference type="Gene3D" id="1.20.1500.10">
    <property type="entry name" value="YheA/YmcA-like"/>
    <property type="match status" value="1"/>
</dbReference>
<sequence length="115" mass="13944">MNEIMNELIEEIQKDSRYLSFKDKSKLLLKKETNELLERYQETLNEINDSKKYEGYIDLTSKKEELKEIKKQMTSNQDIQEYYQSYYEINRLLDHVTQIIFKDISQILDTTGYKL</sequence>
<dbReference type="InterPro" id="IPR010368">
    <property type="entry name" value="Com_YlbF"/>
</dbReference>
<dbReference type="EMBL" id="PYLP01000008">
    <property type="protein sequence ID" value="PST40220.1"/>
    <property type="molecule type" value="Genomic_DNA"/>
</dbReference>
<dbReference type="Pfam" id="PF06133">
    <property type="entry name" value="Com_YlbF"/>
    <property type="match status" value="1"/>
</dbReference>
<protein>
    <submittedName>
        <fullName evidence="2">YlbF family regulator</fullName>
    </submittedName>
</protein>
<reference evidence="3" key="1">
    <citation type="submission" date="2018-03" db="EMBL/GenBank/DDBJ databases">
        <title>Lachnoclostridium SNUG30370 gen.nov., sp.nov., isolated from human faeces.</title>
        <authorList>
            <person name="Seo B."/>
            <person name="Jeon K."/>
            <person name="Ko G."/>
        </authorList>
    </citation>
    <scope>NUCLEOTIDE SEQUENCE [LARGE SCALE GENOMIC DNA]</scope>
    <source>
        <strain evidence="3">SNUG30370</strain>
    </source>
</reference>
<organism evidence="2 3">
    <name type="scientific">Faecalibacillus faecis</name>
    <dbReference type="NCBI Taxonomy" id="1982628"/>
    <lineage>
        <taxon>Bacteria</taxon>
        <taxon>Bacillati</taxon>
        <taxon>Bacillota</taxon>
        <taxon>Erysipelotrichia</taxon>
        <taxon>Erysipelotrichales</taxon>
        <taxon>Coprobacillaceae</taxon>
        <taxon>Faecalibacillus</taxon>
    </lineage>
</organism>
<dbReference type="Proteomes" id="UP000241201">
    <property type="component" value="Unassembled WGS sequence"/>
</dbReference>
<name>A0A2T3FY83_9FIRM</name>
<keyword evidence="1" id="KW-0175">Coiled coil</keyword>
<dbReference type="AlphaFoldDB" id="A0A2T3FY83"/>
<keyword evidence="3" id="KW-1185">Reference proteome</keyword>
<gene>
    <name evidence="2" type="ORF">C7U55_07840</name>
</gene>
<dbReference type="RefSeq" id="WP_106988091.1">
    <property type="nucleotide sequence ID" value="NZ_JBBNHF010000027.1"/>
</dbReference>
<dbReference type="SUPFAM" id="SSF158622">
    <property type="entry name" value="YheA/YmcA-like"/>
    <property type="match status" value="1"/>
</dbReference>
<comment type="caution">
    <text evidence="2">The sequence shown here is derived from an EMBL/GenBank/DDBJ whole genome shotgun (WGS) entry which is preliminary data.</text>
</comment>